<feature type="region of interest" description="Disordered" evidence="1">
    <location>
        <begin position="11"/>
        <end position="32"/>
    </location>
</feature>
<accession>L5M2F6</accession>
<reference evidence="3" key="1">
    <citation type="journal article" date="2013" name="Science">
        <title>Comparative analysis of bat genomes provides insight into the evolution of flight and immunity.</title>
        <authorList>
            <person name="Zhang G."/>
            <person name="Cowled C."/>
            <person name="Shi Z."/>
            <person name="Huang Z."/>
            <person name="Bishop-Lilly K.A."/>
            <person name="Fang X."/>
            <person name="Wynne J.W."/>
            <person name="Xiong Z."/>
            <person name="Baker M.L."/>
            <person name="Zhao W."/>
            <person name="Tachedjian M."/>
            <person name="Zhu Y."/>
            <person name="Zhou P."/>
            <person name="Jiang X."/>
            <person name="Ng J."/>
            <person name="Yang L."/>
            <person name="Wu L."/>
            <person name="Xiao J."/>
            <person name="Feng Y."/>
            <person name="Chen Y."/>
            <person name="Sun X."/>
            <person name="Zhang Y."/>
            <person name="Marsh G.A."/>
            <person name="Crameri G."/>
            <person name="Broder C.C."/>
            <person name="Frey K.G."/>
            <person name="Wang L.F."/>
            <person name="Wang J."/>
        </authorList>
    </citation>
    <scope>NUCLEOTIDE SEQUENCE [LARGE SCALE GENOMIC DNA]</scope>
</reference>
<evidence type="ECO:0000256" key="1">
    <source>
        <dbReference type="SAM" id="MobiDB-lite"/>
    </source>
</evidence>
<gene>
    <name evidence="2" type="ORF">MDA_GLEAN10017588</name>
</gene>
<name>L5M2F6_MYODS</name>
<proteinExistence type="predicted"/>
<dbReference type="AlphaFoldDB" id="L5M2F6"/>
<evidence type="ECO:0000313" key="2">
    <source>
        <dbReference type="EMBL" id="ELK32541.1"/>
    </source>
</evidence>
<evidence type="ECO:0000313" key="3">
    <source>
        <dbReference type="Proteomes" id="UP000010556"/>
    </source>
</evidence>
<keyword evidence="3" id="KW-1185">Reference proteome</keyword>
<feature type="compositionally biased region" description="Low complexity" evidence="1">
    <location>
        <begin position="21"/>
        <end position="32"/>
    </location>
</feature>
<organism evidence="2 3">
    <name type="scientific">Myotis davidii</name>
    <name type="common">David's myotis</name>
    <dbReference type="NCBI Taxonomy" id="225400"/>
    <lineage>
        <taxon>Eukaryota</taxon>
        <taxon>Metazoa</taxon>
        <taxon>Chordata</taxon>
        <taxon>Craniata</taxon>
        <taxon>Vertebrata</taxon>
        <taxon>Euteleostomi</taxon>
        <taxon>Mammalia</taxon>
        <taxon>Eutheria</taxon>
        <taxon>Laurasiatheria</taxon>
        <taxon>Chiroptera</taxon>
        <taxon>Yangochiroptera</taxon>
        <taxon>Vespertilionidae</taxon>
        <taxon>Myotis</taxon>
    </lineage>
</organism>
<dbReference type="Proteomes" id="UP000010556">
    <property type="component" value="Unassembled WGS sequence"/>
</dbReference>
<protein>
    <submittedName>
        <fullName evidence="2">Uncharacterized protein</fullName>
    </submittedName>
</protein>
<sequence length="207" mass="21917">MDLCHSPVTALDPSFSRQLHPPHQGPAGPQPRACPHLTKGNQICCSCSGREQALPETGKQLERDACQPGGVNIYTTWCVGRGQAEGGGRNQAALRPQVEGACALVSGGKGKRWLGSSSPPEFLHHSGQSLLPAGSWQSCGKNLEKKASPVPLPVFLSRITPEPDTPHPQGPGAGAWGLLGLWSSGVLKNWPGWRGSVLSIDLWARES</sequence>
<dbReference type="EMBL" id="KB105175">
    <property type="protein sequence ID" value="ELK32541.1"/>
    <property type="molecule type" value="Genomic_DNA"/>
</dbReference>